<dbReference type="Pfam" id="PF10604">
    <property type="entry name" value="Polyketide_cyc2"/>
    <property type="match status" value="1"/>
</dbReference>
<reference evidence="1" key="1">
    <citation type="submission" date="2020-05" db="EMBL/GenBank/DDBJ databases">
        <authorList>
            <person name="Chiriac C."/>
            <person name="Salcher M."/>
            <person name="Ghai R."/>
            <person name="Kavagutti S V."/>
        </authorList>
    </citation>
    <scope>NUCLEOTIDE SEQUENCE</scope>
</reference>
<dbReference type="InterPro" id="IPR019587">
    <property type="entry name" value="Polyketide_cyclase/dehydratase"/>
</dbReference>
<dbReference type="Gene3D" id="3.30.530.20">
    <property type="match status" value="1"/>
</dbReference>
<dbReference type="AlphaFoldDB" id="A0A6J6QZ32"/>
<dbReference type="SUPFAM" id="SSF55961">
    <property type="entry name" value="Bet v1-like"/>
    <property type="match status" value="1"/>
</dbReference>
<dbReference type="InterPro" id="IPR023393">
    <property type="entry name" value="START-like_dom_sf"/>
</dbReference>
<sequence>MEYETSVDIQAHPELVWRVLMDIVAWPKWTDSVTWLARVEDKPLAEGSEVQIKQPKLKAAVWTVSALVPARSFSWTNSGAGVTTEVDHELVPTTSGTTVTLRVRQSGALAGISGFIGGSATRRSIEEQAAGLLAHCESEPDAEADSNRV</sequence>
<evidence type="ECO:0000313" key="1">
    <source>
        <dbReference type="EMBL" id="CAB4714388.1"/>
    </source>
</evidence>
<accession>A0A6J6QZ32</accession>
<name>A0A6J6QZ32_9ZZZZ</name>
<proteinExistence type="predicted"/>
<organism evidence="1">
    <name type="scientific">freshwater metagenome</name>
    <dbReference type="NCBI Taxonomy" id="449393"/>
    <lineage>
        <taxon>unclassified sequences</taxon>
        <taxon>metagenomes</taxon>
        <taxon>ecological metagenomes</taxon>
    </lineage>
</organism>
<gene>
    <name evidence="1" type="ORF">UFOPK2582_01595</name>
</gene>
<protein>
    <submittedName>
        <fullName evidence="1">Unannotated protein</fullName>
    </submittedName>
</protein>
<dbReference type="EMBL" id="CAEZXS010000252">
    <property type="protein sequence ID" value="CAB4714388.1"/>
    <property type="molecule type" value="Genomic_DNA"/>
</dbReference>